<dbReference type="PANTHER" id="PTHR15430:SF1">
    <property type="entry name" value="GLOMULIN"/>
    <property type="match status" value="1"/>
</dbReference>
<dbReference type="PANTHER" id="PTHR15430">
    <property type="entry name" value="GLOMULIN"/>
    <property type="match status" value="1"/>
</dbReference>
<accession>A0A8C2ZMD8</accession>
<reference evidence="2" key="1">
    <citation type="submission" date="2025-08" db="UniProtKB">
        <authorList>
            <consortium name="Ensembl"/>
        </authorList>
    </citation>
    <scope>IDENTIFICATION</scope>
</reference>
<protein>
    <submittedName>
        <fullName evidence="2">Glomulin, FKBP associated protein b</fullName>
    </submittedName>
</protein>
<reference evidence="2" key="2">
    <citation type="submission" date="2025-09" db="UniProtKB">
        <authorList>
            <consortium name="Ensembl"/>
        </authorList>
    </citation>
    <scope>IDENTIFICATION</scope>
</reference>
<dbReference type="GO" id="GO:0055105">
    <property type="term" value="F:ubiquitin-protein transferase inhibitor activity"/>
    <property type="evidence" value="ECO:0007669"/>
    <property type="project" value="TreeGrafter"/>
</dbReference>
<dbReference type="GeneTree" id="ENSGT00390000018446"/>
<evidence type="ECO:0000313" key="3">
    <source>
        <dbReference type="Proteomes" id="UP000694565"/>
    </source>
</evidence>
<dbReference type="InterPro" id="IPR019516">
    <property type="entry name" value="Glomulin/ALF4"/>
</dbReference>
<evidence type="ECO:0000256" key="1">
    <source>
        <dbReference type="SAM" id="MobiDB-lite"/>
    </source>
</evidence>
<evidence type="ECO:0000313" key="2">
    <source>
        <dbReference type="Ensembl" id="ENSCLMP00005029393.1"/>
    </source>
</evidence>
<name>A0A8C2ZMD8_CYCLU</name>
<sequence length="558" mass="63095">MATEDQVKDMIHRWQNTPEDDLKPEDYEQFKSLGSASLTQGDGARLMEFLQEEKNQGMVRSMGCVLMAPLLAQVVKKEKSLAHCQAAITHLTTTCRPNQLLHSLLELIEDIDPGAISETVLALVPHLQTVLLQLGDGKAACVGSALSGLQRQLSRLPLPYTRQQEEADEHGLCRGYGALAALARPFVEEVKRRNGDRVATAEEEELRTELLKFCMRSLREPLLEAELNRDSKSSLWLFATEIMLSLPAIQESPSELLFFSPPKKSAQLDVSPAMESRACAAYLLFVQLIGIDSFPAVFSPLFVLQRNMDYISQLLSSKNESHLLKGLALFAKSLERVQDHSLPVSLLELKSFYSAPQNLREVLTDCPMRHLRQSGLQVFQLFIDKLDAEAKHKFFRCMLKTSNHAGVESYIVKNIRNQVEFSMKVRLKKKETCQHHPYSVLDPRLDCRGDTDVWEKLSGIKDEYLKMLRVCLGISRGYYSAELKALRADRKMKAKEAREAARSSRLIKSMTVKHEEGSNMSPEVQHQVLQSALVTFDLMESLIVRIEEITEEKLKIPN</sequence>
<dbReference type="Pfam" id="PF08568">
    <property type="entry name" value="Kinetochor_Ybp2"/>
    <property type="match status" value="2"/>
</dbReference>
<dbReference type="AlphaFoldDB" id="A0A8C2ZMD8"/>
<feature type="region of interest" description="Disordered" evidence="1">
    <location>
        <begin position="1"/>
        <end position="20"/>
    </location>
</feature>
<dbReference type="InterPro" id="IPR013877">
    <property type="entry name" value="YAP-bd/ALF4/Glomulin"/>
</dbReference>
<dbReference type="Proteomes" id="UP000694565">
    <property type="component" value="Unplaced"/>
</dbReference>
<dbReference type="Ensembl" id="ENSCLMT00005030733.1">
    <property type="protein sequence ID" value="ENSCLMP00005029393.1"/>
    <property type="gene ID" value="ENSCLMG00005014348.1"/>
</dbReference>
<feature type="compositionally biased region" description="Basic and acidic residues" evidence="1">
    <location>
        <begin position="1"/>
        <end position="12"/>
    </location>
</feature>
<proteinExistence type="predicted"/>
<organism evidence="2 3">
    <name type="scientific">Cyclopterus lumpus</name>
    <name type="common">Lumpsucker</name>
    <dbReference type="NCBI Taxonomy" id="8103"/>
    <lineage>
        <taxon>Eukaryota</taxon>
        <taxon>Metazoa</taxon>
        <taxon>Chordata</taxon>
        <taxon>Craniata</taxon>
        <taxon>Vertebrata</taxon>
        <taxon>Euteleostomi</taxon>
        <taxon>Actinopterygii</taxon>
        <taxon>Neopterygii</taxon>
        <taxon>Teleostei</taxon>
        <taxon>Neoteleostei</taxon>
        <taxon>Acanthomorphata</taxon>
        <taxon>Eupercaria</taxon>
        <taxon>Perciformes</taxon>
        <taxon>Cottioidei</taxon>
        <taxon>Cottales</taxon>
        <taxon>Cyclopteridae</taxon>
        <taxon>Cyclopterus</taxon>
    </lineage>
</organism>
<dbReference type="GO" id="GO:0005737">
    <property type="term" value="C:cytoplasm"/>
    <property type="evidence" value="ECO:0007669"/>
    <property type="project" value="TreeGrafter"/>
</dbReference>
<keyword evidence="3" id="KW-1185">Reference proteome</keyword>